<comment type="caution">
    <text evidence="1">The sequence shown here is derived from an EMBL/GenBank/DDBJ whole genome shotgun (WGS) entry which is preliminary data.</text>
</comment>
<dbReference type="AlphaFoldDB" id="A0A3M7QU22"/>
<dbReference type="Proteomes" id="UP000276133">
    <property type="component" value="Unassembled WGS sequence"/>
</dbReference>
<accession>A0A3M7QU22</accession>
<gene>
    <name evidence="1" type="ORF">BpHYR1_030017</name>
</gene>
<organism evidence="1 2">
    <name type="scientific">Brachionus plicatilis</name>
    <name type="common">Marine rotifer</name>
    <name type="synonym">Brachionus muelleri</name>
    <dbReference type="NCBI Taxonomy" id="10195"/>
    <lineage>
        <taxon>Eukaryota</taxon>
        <taxon>Metazoa</taxon>
        <taxon>Spiralia</taxon>
        <taxon>Gnathifera</taxon>
        <taxon>Rotifera</taxon>
        <taxon>Eurotatoria</taxon>
        <taxon>Monogononta</taxon>
        <taxon>Pseudotrocha</taxon>
        <taxon>Ploima</taxon>
        <taxon>Brachionidae</taxon>
        <taxon>Brachionus</taxon>
    </lineage>
</organism>
<protein>
    <submittedName>
        <fullName evidence="1">Uncharacterized protein</fullName>
    </submittedName>
</protein>
<reference evidence="1 2" key="1">
    <citation type="journal article" date="2018" name="Sci. Rep.">
        <title>Genomic signatures of local adaptation to the degree of environmental predictability in rotifers.</title>
        <authorList>
            <person name="Franch-Gras L."/>
            <person name="Hahn C."/>
            <person name="Garcia-Roger E.M."/>
            <person name="Carmona M.J."/>
            <person name="Serra M."/>
            <person name="Gomez A."/>
        </authorList>
    </citation>
    <scope>NUCLEOTIDE SEQUENCE [LARGE SCALE GENOMIC DNA]</scope>
    <source>
        <strain evidence="1">HYR1</strain>
    </source>
</reference>
<sequence>MGLHDVKKIGKCRCEIFRKKLETNRALDSVFNGFDKHLIVKRLFDYMSNHSPYFYMIEVLKLFSMMMAILNSKG</sequence>
<evidence type="ECO:0000313" key="2">
    <source>
        <dbReference type="Proteomes" id="UP000276133"/>
    </source>
</evidence>
<evidence type="ECO:0000313" key="1">
    <source>
        <dbReference type="EMBL" id="RNA14870.1"/>
    </source>
</evidence>
<name>A0A3M7QU22_BRAPC</name>
<proteinExistence type="predicted"/>
<dbReference type="EMBL" id="REGN01005098">
    <property type="protein sequence ID" value="RNA14870.1"/>
    <property type="molecule type" value="Genomic_DNA"/>
</dbReference>
<keyword evidence="2" id="KW-1185">Reference proteome</keyword>